<dbReference type="PANTHER" id="PTHR43275:SF1">
    <property type="entry name" value="D-MALATE DEHYDROGENASE [DECARBOXYLATING]"/>
    <property type="match status" value="1"/>
</dbReference>
<dbReference type="EMBL" id="CP022605">
    <property type="protein sequence ID" value="ASV88707.1"/>
    <property type="molecule type" value="Genomic_DNA"/>
</dbReference>
<evidence type="ECO:0000256" key="5">
    <source>
        <dbReference type="ARBA" id="ARBA00023027"/>
    </source>
</evidence>
<comment type="cofactor">
    <cofactor evidence="2">
        <name>Mg(2+)</name>
        <dbReference type="ChEBI" id="CHEBI:18420"/>
    </cofactor>
</comment>
<dbReference type="InterPro" id="IPR050501">
    <property type="entry name" value="ICDH/IPMDH"/>
</dbReference>
<evidence type="ECO:0000313" key="7">
    <source>
        <dbReference type="Proteomes" id="UP000215256"/>
    </source>
</evidence>
<evidence type="ECO:0000256" key="1">
    <source>
        <dbReference type="ARBA" id="ARBA00001936"/>
    </source>
</evidence>
<name>A0A248UPB8_9HYPH</name>
<gene>
    <name evidence="6" type="ORF">CES85_3009</name>
</gene>
<dbReference type="Proteomes" id="UP000215256">
    <property type="component" value="Plasmid unnamed1"/>
</dbReference>
<evidence type="ECO:0000256" key="3">
    <source>
        <dbReference type="ARBA" id="ARBA00022723"/>
    </source>
</evidence>
<proteinExistence type="predicted"/>
<keyword evidence="4" id="KW-0560">Oxidoreductase</keyword>
<sequence>MKTYLIALIPGPGHFGKSVTKMAWAVLKTAAGKEFKLVDTVFPSSCAYYNETGAMMPDDGVETLRAFDSILLGAAG</sequence>
<geneLocation type="plasmid" evidence="6 7">
    <name>unnamed1</name>
</geneLocation>
<keyword evidence="3" id="KW-0479">Metal-binding</keyword>
<reference evidence="6 7" key="1">
    <citation type="submission" date="2017-07" db="EMBL/GenBank/DDBJ databases">
        <title>Phylogenetic study on the rhizospheric bacterium Ochrobactrum sp. A44.</title>
        <authorList>
            <person name="Krzyzanowska D.M."/>
            <person name="Ossowicki A."/>
            <person name="Rajewska M."/>
            <person name="Maciag T."/>
            <person name="Kaczynski Z."/>
            <person name="Czerwicka M."/>
            <person name="Jafra S."/>
        </authorList>
    </citation>
    <scope>NUCLEOTIDE SEQUENCE [LARGE SCALE GENOMIC DNA]</scope>
    <source>
        <strain evidence="6 7">A44</strain>
        <plasmid evidence="6 7">unnamed1</plasmid>
    </source>
</reference>
<dbReference type="Gene3D" id="3.40.718.10">
    <property type="entry name" value="Isopropylmalate Dehydrogenase"/>
    <property type="match status" value="1"/>
</dbReference>
<organism evidence="6 7">
    <name type="scientific">Ochrobactrum quorumnocens</name>
    <dbReference type="NCBI Taxonomy" id="271865"/>
    <lineage>
        <taxon>Bacteria</taxon>
        <taxon>Pseudomonadati</taxon>
        <taxon>Pseudomonadota</taxon>
        <taxon>Alphaproteobacteria</taxon>
        <taxon>Hyphomicrobiales</taxon>
        <taxon>Brucellaceae</taxon>
        <taxon>Brucella/Ochrobactrum group</taxon>
        <taxon>Ochrobactrum</taxon>
    </lineage>
</organism>
<keyword evidence="5" id="KW-0520">NAD</keyword>
<keyword evidence="6" id="KW-0614">Plasmid</keyword>
<protein>
    <submittedName>
        <fullName evidence="6">Isocitrate/isopropylmalate dehydrogenase family protein</fullName>
    </submittedName>
</protein>
<dbReference type="PANTHER" id="PTHR43275">
    <property type="entry name" value="D-MALATE DEHYDROGENASE [DECARBOXYLATING]"/>
    <property type="match status" value="1"/>
</dbReference>
<comment type="cofactor">
    <cofactor evidence="1">
        <name>Mn(2+)</name>
        <dbReference type="ChEBI" id="CHEBI:29035"/>
    </cofactor>
</comment>
<dbReference type="AlphaFoldDB" id="A0A248UPB8"/>
<evidence type="ECO:0000256" key="2">
    <source>
        <dbReference type="ARBA" id="ARBA00001946"/>
    </source>
</evidence>
<evidence type="ECO:0000313" key="6">
    <source>
        <dbReference type="EMBL" id="ASV88707.1"/>
    </source>
</evidence>
<accession>A0A248UPB8</accession>
<evidence type="ECO:0000256" key="4">
    <source>
        <dbReference type="ARBA" id="ARBA00023002"/>
    </source>
</evidence>
<dbReference type="KEGG" id="och:CES85_3009"/>
<dbReference type="GO" id="GO:0016491">
    <property type="term" value="F:oxidoreductase activity"/>
    <property type="evidence" value="ECO:0007669"/>
    <property type="project" value="UniProtKB-KW"/>
</dbReference>
<dbReference type="SUPFAM" id="SSF53659">
    <property type="entry name" value="Isocitrate/Isopropylmalate dehydrogenase-like"/>
    <property type="match status" value="1"/>
</dbReference>
<dbReference type="GO" id="GO:0046872">
    <property type="term" value="F:metal ion binding"/>
    <property type="evidence" value="ECO:0007669"/>
    <property type="project" value="UniProtKB-KW"/>
</dbReference>